<dbReference type="EnsemblPlants" id="KQK22102">
    <property type="protein sequence ID" value="KQK22102"/>
    <property type="gene ID" value="BRADI_1g65230v3"/>
</dbReference>
<dbReference type="EMBL" id="CM000880">
    <property type="protein sequence ID" value="KQK22102.1"/>
    <property type="molecule type" value="Genomic_DNA"/>
</dbReference>
<organism evidence="2">
    <name type="scientific">Brachypodium distachyon</name>
    <name type="common">Purple false brome</name>
    <name type="synonym">Trachynia distachya</name>
    <dbReference type="NCBI Taxonomy" id="15368"/>
    <lineage>
        <taxon>Eukaryota</taxon>
        <taxon>Viridiplantae</taxon>
        <taxon>Streptophyta</taxon>
        <taxon>Embryophyta</taxon>
        <taxon>Tracheophyta</taxon>
        <taxon>Spermatophyta</taxon>
        <taxon>Magnoliopsida</taxon>
        <taxon>Liliopsida</taxon>
        <taxon>Poales</taxon>
        <taxon>Poaceae</taxon>
        <taxon>BOP clade</taxon>
        <taxon>Pooideae</taxon>
        <taxon>Stipodae</taxon>
        <taxon>Brachypodieae</taxon>
        <taxon>Brachypodium</taxon>
    </lineage>
</organism>
<evidence type="ECO:0000313" key="4">
    <source>
        <dbReference type="Proteomes" id="UP000008810"/>
    </source>
</evidence>
<dbReference type="Proteomes" id="UP000008810">
    <property type="component" value="Chromosome 1"/>
</dbReference>
<reference evidence="2" key="2">
    <citation type="submission" date="2017-06" db="EMBL/GenBank/DDBJ databases">
        <title>WGS assembly of Brachypodium distachyon.</title>
        <authorList>
            <consortium name="The International Brachypodium Initiative"/>
            <person name="Lucas S."/>
            <person name="Harmon-Smith M."/>
            <person name="Lail K."/>
            <person name="Tice H."/>
            <person name="Grimwood J."/>
            <person name="Bruce D."/>
            <person name="Barry K."/>
            <person name="Shu S."/>
            <person name="Lindquist E."/>
            <person name="Wang M."/>
            <person name="Pitluck S."/>
            <person name="Vogel J.P."/>
            <person name="Garvin D.F."/>
            <person name="Mockler T.C."/>
            <person name="Schmutz J."/>
            <person name="Rokhsar D."/>
            <person name="Bevan M.W."/>
        </authorList>
    </citation>
    <scope>NUCLEOTIDE SEQUENCE</scope>
    <source>
        <strain evidence="2">Bd21</strain>
    </source>
</reference>
<accession>A0A0Q3NWZ7</accession>
<evidence type="ECO:0000256" key="1">
    <source>
        <dbReference type="SAM" id="MobiDB-lite"/>
    </source>
</evidence>
<feature type="compositionally biased region" description="Basic and acidic residues" evidence="1">
    <location>
        <begin position="7"/>
        <end position="24"/>
    </location>
</feature>
<dbReference type="OrthoDB" id="689633at2759"/>
<sequence>MEDSVGEEERREQEEAMAQGKERGEEEQELEQDAGAGRVEEEQVAEEGGFLSSMASKIGAAMSGTNGSGSPEPGDVGEANGNGIAVAASDGEGGEEEKEDCNGGGGIFHRLLSSSPASSPSASETEEEKRGGKDEDEGGEQAAGILSTVASKIGLAMSGANGSGGSEEDAKQASNGDVGHSEGEVKNEGDESTGGAGIVKQIIANLPNSDTRGPNAEEASMLIAIIDD</sequence>
<feature type="compositionally biased region" description="Low complexity" evidence="1">
    <location>
        <begin position="113"/>
        <end position="123"/>
    </location>
</feature>
<dbReference type="AlphaFoldDB" id="A0A0Q3NWZ7"/>
<proteinExistence type="predicted"/>
<evidence type="ECO:0000313" key="3">
    <source>
        <dbReference type="EnsemblPlants" id="KQK22102"/>
    </source>
</evidence>
<feature type="region of interest" description="Disordered" evidence="1">
    <location>
        <begin position="1"/>
        <end position="198"/>
    </location>
</feature>
<feature type="compositionally biased region" description="Basic and acidic residues" evidence="1">
    <location>
        <begin position="179"/>
        <end position="189"/>
    </location>
</feature>
<gene>
    <name evidence="3" type="primary">LOC100836834</name>
    <name evidence="2" type="ORF">BRADI_1g65230v3</name>
</gene>
<reference evidence="3" key="3">
    <citation type="submission" date="2018-08" db="UniProtKB">
        <authorList>
            <consortium name="EnsemblPlants"/>
        </authorList>
    </citation>
    <scope>IDENTIFICATION</scope>
    <source>
        <strain evidence="3">cv. Bd21</strain>
    </source>
</reference>
<dbReference type="GeneID" id="100836834"/>
<name>A0A0Q3NWZ7_BRADI</name>
<keyword evidence="4" id="KW-1185">Reference proteome</keyword>
<reference evidence="2 3" key="1">
    <citation type="journal article" date="2010" name="Nature">
        <title>Genome sequencing and analysis of the model grass Brachypodium distachyon.</title>
        <authorList>
            <consortium name="International Brachypodium Initiative"/>
        </authorList>
    </citation>
    <scope>NUCLEOTIDE SEQUENCE [LARGE SCALE GENOMIC DNA]</scope>
    <source>
        <strain evidence="2">Bd21</strain>
        <strain evidence="3">cv. Bd21</strain>
    </source>
</reference>
<protein>
    <submittedName>
        <fullName evidence="2 3">Uncharacterized protein</fullName>
    </submittedName>
</protein>
<evidence type="ECO:0000313" key="2">
    <source>
        <dbReference type="EMBL" id="KQK22102.1"/>
    </source>
</evidence>
<dbReference type="RefSeq" id="XP_014752896.1">
    <property type="nucleotide sequence ID" value="XM_014897410.2"/>
</dbReference>
<dbReference type="Gramene" id="KQK22102">
    <property type="protein sequence ID" value="KQK22102"/>
    <property type="gene ID" value="BRADI_1g65230v3"/>
</dbReference>
<dbReference type="ExpressionAtlas" id="A0A0Q3NWZ7">
    <property type="expression patterns" value="baseline"/>
</dbReference>